<dbReference type="Proteomes" id="UP000002700">
    <property type="component" value="Chromosome I"/>
</dbReference>
<dbReference type="InterPro" id="IPR002299">
    <property type="entry name" value="Porin_Neis"/>
</dbReference>
<keyword evidence="10" id="KW-0998">Cell outer membrane</keyword>
<dbReference type="SUPFAM" id="SSF56935">
    <property type="entry name" value="Porins"/>
    <property type="match status" value="1"/>
</dbReference>
<accession>Q3JSB4</accession>
<dbReference type="PRINTS" id="PR00182">
    <property type="entry name" value="ECOLNEIPORIN"/>
</dbReference>
<dbReference type="InterPro" id="IPR023614">
    <property type="entry name" value="Porin_dom_sf"/>
</dbReference>
<dbReference type="GO" id="GO:0034220">
    <property type="term" value="P:monoatomic ion transmembrane transport"/>
    <property type="evidence" value="ECO:0007669"/>
    <property type="project" value="InterPro"/>
</dbReference>
<proteinExistence type="predicted"/>
<dbReference type="Pfam" id="PF13609">
    <property type="entry name" value="Porin_4"/>
    <property type="match status" value="1"/>
</dbReference>
<protein>
    <submittedName>
        <fullName evidence="13">Outer membrane protein</fullName>
    </submittedName>
</protein>
<evidence type="ECO:0000256" key="7">
    <source>
        <dbReference type="ARBA" id="ARBA00023065"/>
    </source>
</evidence>
<evidence type="ECO:0000256" key="8">
    <source>
        <dbReference type="ARBA" id="ARBA00023114"/>
    </source>
</evidence>
<dbReference type="GO" id="GO:0015288">
    <property type="term" value="F:porin activity"/>
    <property type="evidence" value="ECO:0007669"/>
    <property type="project" value="UniProtKB-KW"/>
</dbReference>
<sequence length="419" mass="43893">MDNQRHKTLRSGMSARAARQLPGNRRLARLAGAAAAACAAGFGASTAHAQSSVVLYGLIDTSITYANNQRTHGAGSPGSPGWAVTSGALNASRWGLRGREDLGDGVSAIFALENGFSGASGALSQKGVDMFGRQAWIGLKSKEGGALTLGRQYDLILDFVTPLGASGPGWGGNLAVHPYDNDDSNRNIRINNAVKYTSPTYRGWTLGAMYGFSNTAGQFGNNAAWSAGLSYANGPLKLGAGYLRINRNPNAANANGALSTTDGSATITGGSQQIWAVAGRYAFGPHSIGAAWSHSATDRVSGVLQGGSIAKLDGNSLVFDNFTLDGRYVVTPRLSLAAAYTYTMGRFDARSGETRPKWNHMVAQADYAFSIRTDAYLAAVYQRVSGGNGIPAFNATIWTLTPSANGNQVVVALGLRHRF</sequence>
<evidence type="ECO:0000256" key="2">
    <source>
        <dbReference type="ARBA" id="ARBA00011233"/>
    </source>
</evidence>
<feature type="signal peptide" evidence="11">
    <location>
        <begin position="1"/>
        <end position="49"/>
    </location>
</feature>
<keyword evidence="8" id="KW-0626">Porin</keyword>
<evidence type="ECO:0000256" key="1">
    <source>
        <dbReference type="ARBA" id="ARBA00004571"/>
    </source>
</evidence>
<name>Q3JSB4_BURP1</name>
<evidence type="ECO:0000256" key="3">
    <source>
        <dbReference type="ARBA" id="ARBA00022448"/>
    </source>
</evidence>
<comment type="subunit">
    <text evidence="2">Homotrimer.</text>
</comment>
<dbReference type="InterPro" id="IPR050298">
    <property type="entry name" value="Gram-neg_bact_OMP"/>
</dbReference>
<evidence type="ECO:0000313" key="13">
    <source>
        <dbReference type="EMBL" id="ABA49327.1"/>
    </source>
</evidence>
<dbReference type="KEGG" id="bpm:BURPS1710b_2144"/>
<dbReference type="InterPro" id="IPR033900">
    <property type="entry name" value="Gram_neg_porin_domain"/>
</dbReference>
<evidence type="ECO:0000256" key="11">
    <source>
        <dbReference type="SAM" id="SignalP"/>
    </source>
</evidence>
<feature type="chain" id="PRO_5004226717" evidence="11">
    <location>
        <begin position="50"/>
        <end position="419"/>
    </location>
</feature>
<dbReference type="HOGENOM" id="CLU_038238_0_0_4"/>
<dbReference type="AlphaFoldDB" id="Q3JSB4"/>
<dbReference type="PRINTS" id="PR00184">
    <property type="entry name" value="NEISSPPORIN"/>
</dbReference>
<evidence type="ECO:0000313" key="14">
    <source>
        <dbReference type="Proteomes" id="UP000002700"/>
    </source>
</evidence>
<evidence type="ECO:0000256" key="9">
    <source>
        <dbReference type="ARBA" id="ARBA00023136"/>
    </source>
</evidence>
<reference evidence="13 14" key="1">
    <citation type="submission" date="2005-09" db="EMBL/GenBank/DDBJ databases">
        <authorList>
            <person name="Woods D.E."/>
            <person name="Nierman W.C."/>
        </authorList>
    </citation>
    <scope>NUCLEOTIDE SEQUENCE [LARGE SCALE GENOMIC DNA]</scope>
    <source>
        <strain evidence="13 14">1710b</strain>
    </source>
</reference>
<dbReference type="Gene3D" id="2.40.160.10">
    <property type="entry name" value="Porin"/>
    <property type="match status" value="1"/>
</dbReference>
<dbReference type="GO" id="GO:0046930">
    <property type="term" value="C:pore complex"/>
    <property type="evidence" value="ECO:0007669"/>
    <property type="project" value="UniProtKB-KW"/>
</dbReference>
<keyword evidence="4" id="KW-1134">Transmembrane beta strand</keyword>
<keyword evidence="5" id="KW-0812">Transmembrane</keyword>
<comment type="subcellular location">
    <subcellularLocation>
        <location evidence="1">Cell outer membrane</location>
        <topology evidence="1">Multi-pass membrane protein</topology>
    </subcellularLocation>
</comment>
<evidence type="ECO:0000256" key="5">
    <source>
        <dbReference type="ARBA" id="ARBA00022692"/>
    </source>
</evidence>
<organism evidence="13 14">
    <name type="scientific">Burkholderia pseudomallei (strain 1710b)</name>
    <dbReference type="NCBI Taxonomy" id="320372"/>
    <lineage>
        <taxon>Bacteria</taxon>
        <taxon>Pseudomonadati</taxon>
        <taxon>Pseudomonadota</taxon>
        <taxon>Betaproteobacteria</taxon>
        <taxon>Burkholderiales</taxon>
        <taxon>Burkholderiaceae</taxon>
        <taxon>Burkholderia</taxon>
        <taxon>pseudomallei group</taxon>
    </lineage>
</organism>
<evidence type="ECO:0000256" key="4">
    <source>
        <dbReference type="ARBA" id="ARBA00022452"/>
    </source>
</evidence>
<evidence type="ECO:0000256" key="6">
    <source>
        <dbReference type="ARBA" id="ARBA00022729"/>
    </source>
</evidence>
<dbReference type="CDD" id="cd00342">
    <property type="entry name" value="gram_neg_porins"/>
    <property type="match status" value="1"/>
</dbReference>
<evidence type="ECO:0000256" key="10">
    <source>
        <dbReference type="ARBA" id="ARBA00023237"/>
    </source>
</evidence>
<dbReference type="EnsemblBacteria" id="ABA49327">
    <property type="protein sequence ID" value="ABA49327"/>
    <property type="gene ID" value="BURPS1710b_2144"/>
</dbReference>
<dbReference type="InterPro" id="IPR001702">
    <property type="entry name" value="Porin_Gram-ve"/>
</dbReference>
<keyword evidence="7" id="KW-0406">Ion transport</keyword>
<dbReference type="GO" id="GO:0009279">
    <property type="term" value="C:cell outer membrane"/>
    <property type="evidence" value="ECO:0007669"/>
    <property type="project" value="UniProtKB-SubCell"/>
</dbReference>
<dbReference type="EMBL" id="CP000124">
    <property type="protein sequence ID" value="ABA49327.1"/>
    <property type="molecule type" value="Genomic_DNA"/>
</dbReference>
<dbReference type="PANTHER" id="PTHR34501:SF9">
    <property type="entry name" value="MAJOR OUTER MEMBRANE PROTEIN P.IA"/>
    <property type="match status" value="1"/>
</dbReference>
<feature type="domain" description="Porin" evidence="12">
    <location>
        <begin position="34"/>
        <end position="385"/>
    </location>
</feature>
<keyword evidence="6 11" id="KW-0732">Signal</keyword>
<keyword evidence="3" id="KW-0813">Transport</keyword>
<dbReference type="PANTHER" id="PTHR34501">
    <property type="entry name" value="PROTEIN YDDL-RELATED"/>
    <property type="match status" value="1"/>
</dbReference>
<keyword evidence="9" id="KW-0472">Membrane</keyword>
<evidence type="ECO:0000259" key="12">
    <source>
        <dbReference type="Pfam" id="PF13609"/>
    </source>
</evidence>
<gene>
    <name evidence="13" type="primary">opcP1</name>
    <name evidence="13" type="ordered locus">BURPS1710b_2144</name>
</gene>